<dbReference type="EMBL" id="LT594324">
    <property type="protein sequence ID" value="SBT37288.1"/>
    <property type="molecule type" value="Genomic_DNA"/>
</dbReference>
<dbReference type="OrthoDB" id="4324715at2"/>
<evidence type="ECO:0000259" key="3">
    <source>
        <dbReference type="Pfam" id="PF02826"/>
    </source>
</evidence>
<dbReference type="CDD" id="cd12166">
    <property type="entry name" value="2-Hacid_dh_7"/>
    <property type="match status" value="1"/>
</dbReference>
<dbReference type="GO" id="GO:0016491">
    <property type="term" value="F:oxidoreductase activity"/>
    <property type="evidence" value="ECO:0007669"/>
    <property type="project" value="UniProtKB-KW"/>
</dbReference>
<keyword evidence="1" id="KW-0560">Oxidoreductase</keyword>
<gene>
    <name evidence="4" type="ORF">GA0070621_0085</name>
</gene>
<reference evidence="4 5" key="1">
    <citation type="submission" date="2016-06" db="EMBL/GenBank/DDBJ databases">
        <authorList>
            <person name="Kjaerup R.B."/>
            <person name="Dalgaard T.S."/>
            <person name="Juul-Madsen H.R."/>
        </authorList>
    </citation>
    <scope>NUCLEOTIDE SEQUENCE [LARGE SCALE GENOMIC DNA]</scope>
    <source>
        <strain evidence="4 5">DSM 45248</strain>
    </source>
</reference>
<evidence type="ECO:0000313" key="4">
    <source>
        <dbReference type="EMBL" id="SBT37288.1"/>
    </source>
</evidence>
<dbReference type="PANTHER" id="PTHR43333:SF1">
    <property type="entry name" value="D-ISOMER SPECIFIC 2-HYDROXYACID DEHYDROGENASE NAD-BINDING DOMAIN-CONTAINING PROTEIN"/>
    <property type="match status" value="1"/>
</dbReference>
<feature type="domain" description="D-isomer specific 2-hydroxyacid dehydrogenase NAD-binding" evidence="3">
    <location>
        <begin position="101"/>
        <end position="273"/>
    </location>
</feature>
<evidence type="ECO:0000256" key="2">
    <source>
        <dbReference type="ARBA" id="ARBA00023027"/>
    </source>
</evidence>
<organism evidence="4 5">
    <name type="scientific">Micromonospora narathiwatensis</name>
    <dbReference type="NCBI Taxonomy" id="299146"/>
    <lineage>
        <taxon>Bacteria</taxon>
        <taxon>Bacillati</taxon>
        <taxon>Actinomycetota</taxon>
        <taxon>Actinomycetes</taxon>
        <taxon>Micromonosporales</taxon>
        <taxon>Micromonosporaceae</taxon>
        <taxon>Micromonospora</taxon>
    </lineage>
</organism>
<dbReference type="Gene3D" id="3.40.50.720">
    <property type="entry name" value="NAD(P)-binding Rossmann-like Domain"/>
    <property type="match status" value="2"/>
</dbReference>
<dbReference type="InterPro" id="IPR036291">
    <property type="entry name" value="NAD(P)-bd_dom_sf"/>
</dbReference>
<dbReference type="PATRIC" id="fig|299146.4.peg.84"/>
<dbReference type="Pfam" id="PF02826">
    <property type="entry name" value="2-Hacid_dh_C"/>
    <property type="match status" value="1"/>
</dbReference>
<keyword evidence="5" id="KW-1185">Reference proteome</keyword>
<proteinExistence type="predicted"/>
<dbReference type="GO" id="GO:0051287">
    <property type="term" value="F:NAD binding"/>
    <property type="evidence" value="ECO:0007669"/>
    <property type="project" value="InterPro"/>
</dbReference>
<evidence type="ECO:0000313" key="5">
    <source>
        <dbReference type="Proteomes" id="UP000198765"/>
    </source>
</evidence>
<keyword evidence="2" id="KW-0520">NAD</keyword>
<sequence length="308" mass="32353">MKVWIPHSAGRALLGELPPGVTVELLENPTRPPSSPAGVRFWVPPFLSGGDAGALLAELPDLAVVQLLSAGADAWVGRIPDGVTLCDARGVHDSATAEWVVAAILSALRGFGPLARAQGRREWAYDEVAPTDELAGKRVLIVGAGSIGAAVQARLAPFEVTFTLVARTPRPAEGVYGVDELPALLPEADVVVLLVPLTERTRGLVDEKFLAAMPDGALLVNAARGPVARTSALVAELASGRLRAALDVTDPEPLPADHPLWELPNVLLTPHVAGSVRGLLPRAYRLVGEQLRRFVAGAPLANRVVDGY</sequence>
<dbReference type="SUPFAM" id="SSF51735">
    <property type="entry name" value="NAD(P)-binding Rossmann-fold domains"/>
    <property type="match status" value="1"/>
</dbReference>
<accession>A0A1A8Z0P2</accession>
<evidence type="ECO:0000256" key="1">
    <source>
        <dbReference type="ARBA" id="ARBA00023002"/>
    </source>
</evidence>
<name>A0A1A8Z0P2_9ACTN</name>
<dbReference type="Proteomes" id="UP000198765">
    <property type="component" value="Chromosome I"/>
</dbReference>
<dbReference type="AlphaFoldDB" id="A0A1A8Z0P2"/>
<dbReference type="InterPro" id="IPR006140">
    <property type="entry name" value="D-isomer_DH_NAD-bd"/>
</dbReference>
<dbReference type="PANTHER" id="PTHR43333">
    <property type="entry name" value="2-HACID_DH_C DOMAIN-CONTAINING PROTEIN"/>
    <property type="match status" value="1"/>
</dbReference>
<dbReference type="RefSeq" id="WP_091190276.1">
    <property type="nucleotide sequence ID" value="NZ_LT594324.1"/>
</dbReference>
<protein>
    <submittedName>
        <fullName evidence="4">Phosphoglycerate dehydrogenase</fullName>
    </submittedName>
</protein>